<sequence length="119" mass="13316">MSSIIRKIVFSPSRDIAFTKLTLSPTNARPIQTIFSSPALATGQDAWKADLSQNDQALLERLSEFLATMRDRFWSHGLFHEIICCGLRIFVPTDATGVTVLAKVMERHPVTRISEREAA</sequence>
<name>A0A3S9B3J9_9HYPH</name>
<reference evidence="1 2" key="1">
    <citation type="submission" date="2018-09" db="EMBL/GenBank/DDBJ databases">
        <title>Marinorhizobium profundi gen. nov., sp. nov., isolated from a deep-sea sediment sample from the New Britain Trench and proposal of Marinorhizobiaceae fam. nov. in the order Rhizobiales of the class Alphaproteobacteria.</title>
        <authorList>
            <person name="Cao J."/>
        </authorList>
    </citation>
    <scope>NUCLEOTIDE SEQUENCE [LARGE SCALE GENOMIC DNA]</scope>
    <source>
        <strain evidence="1 2">WS11</strain>
    </source>
</reference>
<organism evidence="1 2">
    <name type="scientific">Georhizobium profundi</name>
    <dbReference type="NCBI Taxonomy" id="2341112"/>
    <lineage>
        <taxon>Bacteria</taxon>
        <taxon>Pseudomonadati</taxon>
        <taxon>Pseudomonadota</taxon>
        <taxon>Alphaproteobacteria</taxon>
        <taxon>Hyphomicrobiales</taxon>
        <taxon>Rhizobiaceae</taxon>
        <taxon>Georhizobium</taxon>
    </lineage>
</organism>
<dbReference type="EMBL" id="CP032509">
    <property type="protein sequence ID" value="AZN71555.1"/>
    <property type="molecule type" value="Genomic_DNA"/>
</dbReference>
<dbReference type="AlphaFoldDB" id="A0A3S9B3J9"/>
<gene>
    <name evidence="1" type="ORF">D5400_09980</name>
</gene>
<dbReference type="RefSeq" id="WP_126009864.1">
    <property type="nucleotide sequence ID" value="NZ_CP032509.1"/>
</dbReference>
<evidence type="ECO:0000313" key="1">
    <source>
        <dbReference type="EMBL" id="AZN71555.1"/>
    </source>
</evidence>
<keyword evidence="2" id="KW-1185">Reference proteome</keyword>
<accession>A0A3S9B3J9</accession>
<evidence type="ECO:0000313" key="2">
    <source>
        <dbReference type="Proteomes" id="UP000268192"/>
    </source>
</evidence>
<proteinExistence type="predicted"/>
<dbReference type="Proteomes" id="UP000268192">
    <property type="component" value="Chromosome"/>
</dbReference>
<dbReference type="KEGG" id="abaw:D5400_09980"/>
<protein>
    <submittedName>
        <fullName evidence="1">Uncharacterized protein</fullName>
    </submittedName>
</protein>